<reference evidence="2" key="1">
    <citation type="submission" date="2025-08" db="UniProtKB">
        <authorList>
            <consortium name="Ensembl"/>
        </authorList>
    </citation>
    <scope>IDENTIFICATION</scope>
</reference>
<accession>A0A3B5L956</accession>
<dbReference type="Ensembl" id="ENSXCOT00000004390.1">
    <property type="protein sequence ID" value="ENSXCOP00000004339.1"/>
    <property type="gene ID" value="ENSXCOG00000003425.1"/>
</dbReference>
<proteinExistence type="predicted"/>
<evidence type="ECO:0000313" key="3">
    <source>
        <dbReference type="Proteomes" id="UP000261380"/>
    </source>
</evidence>
<organism evidence="2 3">
    <name type="scientific">Xiphophorus couchianus</name>
    <name type="common">Monterrey platyfish</name>
    <dbReference type="NCBI Taxonomy" id="32473"/>
    <lineage>
        <taxon>Eukaryota</taxon>
        <taxon>Metazoa</taxon>
        <taxon>Chordata</taxon>
        <taxon>Craniata</taxon>
        <taxon>Vertebrata</taxon>
        <taxon>Euteleostomi</taxon>
        <taxon>Actinopterygii</taxon>
        <taxon>Neopterygii</taxon>
        <taxon>Teleostei</taxon>
        <taxon>Neoteleostei</taxon>
        <taxon>Acanthomorphata</taxon>
        <taxon>Ovalentaria</taxon>
        <taxon>Atherinomorphae</taxon>
        <taxon>Cyprinodontiformes</taxon>
        <taxon>Poeciliidae</taxon>
        <taxon>Poeciliinae</taxon>
        <taxon>Xiphophorus</taxon>
    </lineage>
</organism>
<dbReference type="STRING" id="32473.ENSXCOP00000004339"/>
<name>A0A3B5L956_9TELE</name>
<dbReference type="AlphaFoldDB" id="A0A3B5L956"/>
<reference evidence="2" key="2">
    <citation type="submission" date="2025-09" db="UniProtKB">
        <authorList>
            <consortium name="Ensembl"/>
        </authorList>
    </citation>
    <scope>IDENTIFICATION</scope>
</reference>
<dbReference type="GeneTree" id="ENSGT00390000015768"/>
<dbReference type="Proteomes" id="UP000261380">
    <property type="component" value="Unplaced"/>
</dbReference>
<feature type="region of interest" description="Disordered" evidence="1">
    <location>
        <begin position="1"/>
        <end position="20"/>
    </location>
</feature>
<evidence type="ECO:0000256" key="1">
    <source>
        <dbReference type="SAM" id="MobiDB-lite"/>
    </source>
</evidence>
<sequence>MTSRFGKTYSRKGGEGTSKFDEVLSTKRGTLSTKWGDTTYKAKVGSKRAGAPKNDSVLEVYKKPRLSEDGLDDPFGFDSDEESKPVTSRAGNYVHVLILHYLESSSHLILN</sequence>
<feature type="region of interest" description="Disordered" evidence="1">
    <location>
        <begin position="67"/>
        <end position="86"/>
    </location>
</feature>
<evidence type="ECO:0000313" key="2">
    <source>
        <dbReference type="Ensembl" id="ENSXCOP00000004339.1"/>
    </source>
</evidence>
<keyword evidence="3" id="KW-1185">Reference proteome</keyword>
<protein>
    <submittedName>
        <fullName evidence="2">Uncharacterized protein</fullName>
    </submittedName>
</protein>